<dbReference type="GO" id="GO:0008289">
    <property type="term" value="F:lipid binding"/>
    <property type="evidence" value="ECO:0007669"/>
    <property type="project" value="InterPro"/>
</dbReference>
<dbReference type="GO" id="GO:0006869">
    <property type="term" value="P:lipid transport"/>
    <property type="evidence" value="ECO:0007669"/>
    <property type="project" value="InterPro"/>
</dbReference>
<organism evidence="6 9">
    <name type="scientific">Medicago truncatula</name>
    <name type="common">Barrel medic</name>
    <name type="synonym">Medicago tribuloides</name>
    <dbReference type="NCBI Taxonomy" id="3880"/>
    <lineage>
        <taxon>Eukaryota</taxon>
        <taxon>Viridiplantae</taxon>
        <taxon>Streptophyta</taxon>
        <taxon>Embryophyta</taxon>
        <taxon>Tracheophyta</taxon>
        <taxon>Spermatophyta</taxon>
        <taxon>Magnoliopsida</taxon>
        <taxon>eudicotyledons</taxon>
        <taxon>Gunneridae</taxon>
        <taxon>Pentapetalae</taxon>
        <taxon>rosids</taxon>
        <taxon>fabids</taxon>
        <taxon>Fabales</taxon>
        <taxon>Fabaceae</taxon>
        <taxon>Papilionoideae</taxon>
        <taxon>50 kb inversion clade</taxon>
        <taxon>NPAAA clade</taxon>
        <taxon>Hologalegina</taxon>
        <taxon>IRL clade</taxon>
        <taxon>Trifolieae</taxon>
        <taxon>Medicago</taxon>
    </lineage>
</organism>
<dbReference type="EMBL" id="CM001220">
    <property type="protein sequence ID" value="AES87501.1"/>
    <property type="molecule type" value="Genomic_DNA"/>
</dbReference>
<evidence type="ECO:0000259" key="5">
    <source>
        <dbReference type="Pfam" id="PF00234"/>
    </source>
</evidence>
<dbReference type="AlphaFoldDB" id="G7JIC5"/>
<evidence type="ECO:0000313" key="7">
    <source>
        <dbReference type="EMBL" id="RHN59405.1"/>
    </source>
</evidence>
<keyword evidence="9" id="KW-1185">Reference proteome</keyword>
<gene>
    <name evidence="8" type="primary">11424039</name>
    <name evidence="6" type="ordered locus">MTR_4g028310</name>
    <name evidence="7" type="ORF">MtrunA17_Chr4g0012931</name>
</gene>
<dbReference type="STRING" id="3880.G7JIC5"/>
<dbReference type="Pfam" id="PF00234">
    <property type="entry name" value="Tryp_alpha_amyl"/>
    <property type="match status" value="1"/>
</dbReference>
<feature type="domain" description="Bifunctional inhibitor/plant lipid transfer protein/seed storage helical" evidence="5">
    <location>
        <begin position="27"/>
        <end position="106"/>
    </location>
</feature>
<reference evidence="8" key="3">
    <citation type="submission" date="2015-04" db="UniProtKB">
        <authorList>
            <consortium name="EnsemblPlants"/>
        </authorList>
    </citation>
    <scope>IDENTIFICATION</scope>
    <source>
        <strain evidence="8">cv. Jemalong A17</strain>
    </source>
</reference>
<evidence type="ECO:0000313" key="10">
    <source>
        <dbReference type="Proteomes" id="UP000265566"/>
    </source>
</evidence>
<keyword evidence="3" id="KW-1015">Disulfide bond</keyword>
<dbReference type="SUPFAM" id="SSF47699">
    <property type="entry name" value="Bifunctional inhibitor/lipid-transfer protein/seed storage 2S albumin"/>
    <property type="match status" value="1"/>
</dbReference>
<evidence type="ECO:0000313" key="6">
    <source>
        <dbReference type="EMBL" id="AES87501.1"/>
    </source>
</evidence>
<protein>
    <submittedName>
        <fullName evidence="6 7">Lipid transfer protein</fullName>
    </submittedName>
</protein>
<reference evidence="10" key="4">
    <citation type="journal article" date="2018" name="Nat. Plants">
        <title>Whole-genome landscape of Medicago truncatula symbiotic genes.</title>
        <authorList>
            <person name="Pecrix Y."/>
            <person name="Staton S.E."/>
            <person name="Sallet E."/>
            <person name="Lelandais-Briere C."/>
            <person name="Moreau S."/>
            <person name="Carrere S."/>
            <person name="Blein T."/>
            <person name="Jardinaud M.F."/>
            <person name="Latrasse D."/>
            <person name="Zouine M."/>
            <person name="Zahm M."/>
            <person name="Kreplak J."/>
            <person name="Mayjonade B."/>
            <person name="Satge C."/>
            <person name="Perez M."/>
            <person name="Cauet S."/>
            <person name="Marande W."/>
            <person name="Chantry-Darmon C."/>
            <person name="Lopez-Roques C."/>
            <person name="Bouchez O."/>
            <person name="Berard A."/>
            <person name="Debelle F."/>
            <person name="Munos S."/>
            <person name="Bendahmane A."/>
            <person name="Berges H."/>
            <person name="Niebel A."/>
            <person name="Buitink J."/>
            <person name="Frugier F."/>
            <person name="Benhamed M."/>
            <person name="Crespi M."/>
            <person name="Gouzy J."/>
            <person name="Gamas P."/>
        </authorList>
    </citation>
    <scope>NUCLEOTIDE SEQUENCE [LARGE SCALE GENOMIC DNA]</scope>
    <source>
        <strain evidence="10">cv. Jemalong A17</strain>
    </source>
</reference>
<dbReference type="HOGENOM" id="CLU_128423_0_0_1"/>
<reference evidence="7" key="5">
    <citation type="journal article" date="2018" name="Nat. Plants">
        <title>Whole-genome landscape of Medicago truncatula symbiotic genes.</title>
        <authorList>
            <person name="Pecrix Y."/>
            <person name="Gamas P."/>
            <person name="Carrere S."/>
        </authorList>
    </citation>
    <scope>NUCLEOTIDE SEQUENCE</scope>
    <source>
        <tissue evidence="7">Leaves</tissue>
    </source>
</reference>
<dbReference type="Gramene" id="rna21431">
    <property type="protein sequence ID" value="RHN59405.1"/>
    <property type="gene ID" value="gene21431"/>
</dbReference>
<proteinExistence type="inferred from homology"/>
<accession>G7JIC5</accession>
<name>G7JIC5_MEDTR</name>
<keyword evidence="2 4" id="KW-0732">Signal</keyword>
<evidence type="ECO:0000256" key="3">
    <source>
        <dbReference type="ARBA" id="ARBA00023157"/>
    </source>
</evidence>
<evidence type="ECO:0000313" key="8">
    <source>
        <dbReference type="EnsemblPlants" id="AES87501"/>
    </source>
</evidence>
<reference evidence="6 9" key="1">
    <citation type="journal article" date="2011" name="Nature">
        <title>The Medicago genome provides insight into the evolution of rhizobial symbioses.</title>
        <authorList>
            <person name="Young N.D."/>
            <person name="Debelle F."/>
            <person name="Oldroyd G.E."/>
            <person name="Geurts R."/>
            <person name="Cannon S.B."/>
            <person name="Udvardi M.K."/>
            <person name="Benedito V.A."/>
            <person name="Mayer K.F."/>
            <person name="Gouzy J."/>
            <person name="Schoof H."/>
            <person name="Van de Peer Y."/>
            <person name="Proost S."/>
            <person name="Cook D.R."/>
            <person name="Meyers B.C."/>
            <person name="Spannagl M."/>
            <person name="Cheung F."/>
            <person name="De Mita S."/>
            <person name="Krishnakumar V."/>
            <person name="Gundlach H."/>
            <person name="Zhou S."/>
            <person name="Mudge J."/>
            <person name="Bharti A.K."/>
            <person name="Murray J.D."/>
            <person name="Naoumkina M.A."/>
            <person name="Rosen B."/>
            <person name="Silverstein K.A."/>
            <person name="Tang H."/>
            <person name="Rombauts S."/>
            <person name="Zhao P.X."/>
            <person name="Zhou P."/>
            <person name="Barbe V."/>
            <person name="Bardou P."/>
            <person name="Bechner M."/>
            <person name="Bellec A."/>
            <person name="Berger A."/>
            <person name="Berges H."/>
            <person name="Bidwell S."/>
            <person name="Bisseling T."/>
            <person name="Choisne N."/>
            <person name="Couloux A."/>
            <person name="Denny R."/>
            <person name="Deshpande S."/>
            <person name="Dai X."/>
            <person name="Doyle J.J."/>
            <person name="Dudez A.M."/>
            <person name="Farmer A.D."/>
            <person name="Fouteau S."/>
            <person name="Franken C."/>
            <person name="Gibelin C."/>
            <person name="Gish J."/>
            <person name="Goldstein S."/>
            <person name="Gonzalez A.J."/>
            <person name="Green P.J."/>
            <person name="Hallab A."/>
            <person name="Hartog M."/>
            <person name="Hua A."/>
            <person name="Humphray S.J."/>
            <person name="Jeong D.H."/>
            <person name="Jing Y."/>
            <person name="Jocker A."/>
            <person name="Kenton S.M."/>
            <person name="Kim D.J."/>
            <person name="Klee K."/>
            <person name="Lai H."/>
            <person name="Lang C."/>
            <person name="Lin S."/>
            <person name="Macmil S.L."/>
            <person name="Magdelenat G."/>
            <person name="Matthews L."/>
            <person name="McCorrison J."/>
            <person name="Monaghan E.L."/>
            <person name="Mun J.H."/>
            <person name="Najar F.Z."/>
            <person name="Nicholson C."/>
            <person name="Noirot C."/>
            <person name="O'Bleness M."/>
            <person name="Paule C.R."/>
            <person name="Poulain J."/>
            <person name="Prion F."/>
            <person name="Qin B."/>
            <person name="Qu C."/>
            <person name="Retzel E.F."/>
            <person name="Riddle C."/>
            <person name="Sallet E."/>
            <person name="Samain S."/>
            <person name="Samson N."/>
            <person name="Sanders I."/>
            <person name="Saurat O."/>
            <person name="Scarpelli C."/>
            <person name="Schiex T."/>
            <person name="Segurens B."/>
            <person name="Severin A.J."/>
            <person name="Sherrier D.J."/>
            <person name="Shi R."/>
            <person name="Sims S."/>
            <person name="Singer S.R."/>
            <person name="Sinharoy S."/>
            <person name="Sterck L."/>
            <person name="Viollet A."/>
            <person name="Wang B.B."/>
            <person name="Wang K."/>
            <person name="Wang M."/>
            <person name="Wang X."/>
            <person name="Warfsmann J."/>
            <person name="Weissenbach J."/>
            <person name="White D.D."/>
            <person name="White J.D."/>
            <person name="Wiley G.B."/>
            <person name="Wincker P."/>
            <person name="Xing Y."/>
            <person name="Yang L."/>
            <person name="Yao Z."/>
            <person name="Ying F."/>
            <person name="Zhai J."/>
            <person name="Zhou L."/>
            <person name="Zuber A."/>
            <person name="Denarie J."/>
            <person name="Dixon R.A."/>
            <person name="May G.D."/>
            <person name="Schwartz D.C."/>
            <person name="Rogers J."/>
            <person name="Quetier F."/>
            <person name="Town C.D."/>
            <person name="Roe B.A."/>
        </authorList>
    </citation>
    <scope>NUCLEOTIDE SEQUENCE [LARGE SCALE GENOMIC DNA]</scope>
    <source>
        <strain evidence="6">A17</strain>
        <strain evidence="8 9">cv. Jemalong A17</strain>
    </source>
</reference>
<dbReference type="Gene3D" id="1.10.110.10">
    <property type="entry name" value="Plant lipid-transfer and hydrophobic proteins"/>
    <property type="match status" value="1"/>
</dbReference>
<dbReference type="InterPro" id="IPR036312">
    <property type="entry name" value="Bifun_inhib/LTP/seed_sf"/>
</dbReference>
<comment type="similarity">
    <text evidence="1">Belongs to the plant LTP family.</text>
</comment>
<evidence type="ECO:0000256" key="2">
    <source>
        <dbReference type="ARBA" id="ARBA00022729"/>
    </source>
</evidence>
<evidence type="ECO:0000313" key="9">
    <source>
        <dbReference type="Proteomes" id="UP000002051"/>
    </source>
</evidence>
<dbReference type="InterPro" id="IPR000528">
    <property type="entry name" value="Plant_nsLTP"/>
</dbReference>
<dbReference type="PANTHER" id="PTHR33076">
    <property type="entry name" value="NON-SPECIFIC LIPID-TRANSFER PROTEIN 2-RELATED"/>
    <property type="match status" value="1"/>
</dbReference>
<reference evidence="6 9" key="2">
    <citation type="journal article" date="2014" name="BMC Genomics">
        <title>An improved genome release (version Mt4.0) for the model legume Medicago truncatula.</title>
        <authorList>
            <person name="Tang H."/>
            <person name="Krishnakumar V."/>
            <person name="Bidwell S."/>
            <person name="Rosen B."/>
            <person name="Chan A."/>
            <person name="Zhou S."/>
            <person name="Gentzbittel L."/>
            <person name="Childs K.L."/>
            <person name="Yandell M."/>
            <person name="Gundlach H."/>
            <person name="Mayer K.F."/>
            <person name="Schwartz D.C."/>
            <person name="Town C.D."/>
        </authorList>
    </citation>
    <scope>GENOME REANNOTATION</scope>
    <source>
        <strain evidence="8 9">cv. Jemalong A17</strain>
    </source>
</reference>
<dbReference type="EMBL" id="PSQE01000004">
    <property type="protein sequence ID" value="RHN59405.1"/>
    <property type="molecule type" value="Genomic_DNA"/>
</dbReference>
<dbReference type="Proteomes" id="UP000265566">
    <property type="component" value="Chromosome 4"/>
</dbReference>
<dbReference type="PaxDb" id="3880-AES87501"/>
<dbReference type="PRINTS" id="PR00382">
    <property type="entry name" value="LIPIDTRNSFER"/>
</dbReference>
<feature type="signal peptide" evidence="4">
    <location>
        <begin position="1"/>
        <end position="23"/>
    </location>
</feature>
<dbReference type="Proteomes" id="UP000002051">
    <property type="component" value="Chromosome 4"/>
</dbReference>
<feature type="chain" id="PRO_5014572931" evidence="4">
    <location>
        <begin position="24"/>
        <end position="135"/>
    </location>
</feature>
<dbReference type="InterPro" id="IPR016140">
    <property type="entry name" value="Bifunc_inhib/LTP/seed_store"/>
</dbReference>
<sequence length="135" mass="15125">MANMNVACVVLVICMFVCTYAEAIIYCYDTADIIKPCFIYLLTDFDFPEIEPDCCNAVKKVDDAAITKRDRRETCSCLKQLASNIFHLDVDKGDRLFGLCEAKIHYKINPNAECAKIKAEEIVANARSGNILTTI</sequence>
<evidence type="ECO:0000256" key="4">
    <source>
        <dbReference type="SAM" id="SignalP"/>
    </source>
</evidence>
<dbReference type="EnsemblPlants" id="AES87501">
    <property type="protein sequence ID" value="AES87501"/>
    <property type="gene ID" value="MTR_4g028310"/>
</dbReference>
<dbReference type="KEGG" id="mtr:11424039"/>
<evidence type="ECO:0000256" key="1">
    <source>
        <dbReference type="ARBA" id="ARBA00009748"/>
    </source>
</evidence>